<sequence length="56" mass="6370">MKQRCCGHSLKNTKKKKPVQIDRFGFRAQGLLRPPLFRTVAQVIQSTRTAQQCTAP</sequence>
<protein>
    <submittedName>
        <fullName evidence="1 2">Uncharacterized protein</fullName>
    </submittedName>
</protein>
<accession>B7P8G0</accession>
<dbReference type="EMBL" id="DS656977">
    <property type="protein sequence ID" value="EEC02882.1"/>
    <property type="molecule type" value="Genomic_DNA"/>
</dbReference>
<dbReference type="EMBL" id="ABJB010413532">
    <property type="status" value="NOT_ANNOTATED_CDS"/>
    <property type="molecule type" value="Genomic_DNA"/>
</dbReference>
<evidence type="ECO:0000313" key="3">
    <source>
        <dbReference type="Proteomes" id="UP000001555"/>
    </source>
</evidence>
<evidence type="ECO:0000313" key="1">
    <source>
        <dbReference type="EMBL" id="EEC02882.1"/>
    </source>
</evidence>
<dbReference type="EnsemblMetazoa" id="ISCW002973-RA">
    <property type="protein sequence ID" value="ISCW002973-PA"/>
    <property type="gene ID" value="ISCW002973"/>
</dbReference>
<dbReference type="HOGENOM" id="CLU_3016524_0_0_1"/>
<organism>
    <name type="scientific">Ixodes scapularis</name>
    <name type="common">Black-legged tick</name>
    <name type="synonym">Deer tick</name>
    <dbReference type="NCBI Taxonomy" id="6945"/>
    <lineage>
        <taxon>Eukaryota</taxon>
        <taxon>Metazoa</taxon>
        <taxon>Ecdysozoa</taxon>
        <taxon>Arthropoda</taxon>
        <taxon>Chelicerata</taxon>
        <taxon>Arachnida</taxon>
        <taxon>Acari</taxon>
        <taxon>Parasitiformes</taxon>
        <taxon>Ixodida</taxon>
        <taxon>Ixodoidea</taxon>
        <taxon>Ixodidae</taxon>
        <taxon>Ixodinae</taxon>
        <taxon>Ixodes</taxon>
    </lineage>
</organism>
<reference evidence="2" key="2">
    <citation type="submission" date="2020-05" db="UniProtKB">
        <authorList>
            <consortium name="EnsemblMetazoa"/>
        </authorList>
    </citation>
    <scope>IDENTIFICATION</scope>
    <source>
        <strain evidence="2">wikel</strain>
    </source>
</reference>
<proteinExistence type="predicted"/>
<dbReference type="VEuPathDB" id="VectorBase:ISCW002973"/>
<dbReference type="Proteomes" id="UP000001555">
    <property type="component" value="Unassembled WGS sequence"/>
</dbReference>
<name>B7P8G0_IXOSC</name>
<reference evidence="1 3" key="1">
    <citation type="submission" date="2008-03" db="EMBL/GenBank/DDBJ databases">
        <title>Annotation of Ixodes scapularis.</title>
        <authorList>
            <consortium name="Ixodes scapularis Genome Project Consortium"/>
            <person name="Caler E."/>
            <person name="Hannick L.I."/>
            <person name="Bidwell S."/>
            <person name="Joardar V."/>
            <person name="Thiagarajan M."/>
            <person name="Amedeo P."/>
            <person name="Galinsky K.J."/>
            <person name="Schobel S."/>
            <person name="Inman J."/>
            <person name="Hostetler J."/>
            <person name="Miller J."/>
            <person name="Hammond M."/>
            <person name="Megy K."/>
            <person name="Lawson D."/>
            <person name="Kodira C."/>
            <person name="Sutton G."/>
            <person name="Meyer J."/>
            <person name="Hill C.A."/>
            <person name="Birren B."/>
            <person name="Nene V."/>
            <person name="Collins F."/>
            <person name="Alarcon-Chaidez F."/>
            <person name="Wikel S."/>
            <person name="Strausberg R."/>
        </authorList>
    </citation>
    <scope>NUCLEOTIDE SEQUENCE [LARGE SCALE GENOMIC DNA]</scope>
    <source>
        <strain evidence="3">Wikel</strain>
        <strain evidence="1">Wikel colony</strain>
    </source>
</reference>
<dbReference type="InParanoid" id="B7P8G0"/>
<dbReference type="PaxDb" id="6945-B7P8G0"/>
<evidence type="ECO:0000313" key="2">
    <source>
        <dbReference type="EnsemblMetazoa" id="ISCW002973-PA"/>
    </source>
</evidence>
<dbReference type="VEuPathDB" id="VectorBase:ISCI002973"/>
<gene>
    <name evidence="1" type="ORF">IscW_ISCW002973</name>
</gene>
<dbReference type="AlphaFoldDB" id="B7P8G0"/>
<keyword evidence="3" id="KW-1185">Reference proteome</keyword>